<dbReference type="Gene3D" id="3.20.20.70">
    <property type="entry name" value="Aldolase class I"/>
    <property type="match status" value="1"/>
</dbReference>
<dbReference type="PROSITE" id="PS51349">
    <property type="entry name" value="FMN_HYDROXY_ACID_DH_2"/>
    <property type="match status" value="1"/>
</dbReference>
<feature type="binding site" evidence="5">
    <location>
        <position position="324"/>
    </location>
    <ligand>
        <name>FMN</name>
        <dbReference type="ChEBI" id="CHEBI:58210"/>
    </ligand>
</feature>
<dbReference type="InterPro" id="IPR000262">
    <property type="entry name" value="FMN-dep_DH"/>
</dbReference>
<keyword evidence="5" id="KW-0288">FMN</keyword>
<evidence type="ECO:0000259" key="7">
    <source>
        <dbReference type="PROSITE" id="PS51349"/>
    </source>
</evidence>
<evidence type="ECO:0000313" key="8">
    <source>
        <dbReference type="EMBL" id="KAK5082243.1"/>
    </source>
</evidence>
<reference evidence="8 9" key="1">
    <citation type="submission" date="2023-08" db="EMBL/GenBank/DDBJ databases">
        <title>Black Yeasts Isolated from many extreme environments.</title>
        <authorList>
            <person name="Coleine C."/>
            <person name="Stajich J.E."/>
            <person name="Selbmann L."/>
        </authorList>
    </citation>
    <scope>NUCLEOTIDE SEQUENCE [LARGE SCALE GENOMIC DNA]</scope>
    <source>
        <strain evidence="8 9">CCFEE 5910</strain>
    </source>
</reference>
<accession>A0AAN7SV01</accession>
<dbReference type="AlphaFoldDB" id="A0AAN7SV01"/>
<sequence length="457" mass="50291">MSSISSEDSKFTTSQTQEGLLDLSHPSQVTPNPEAPTSYQRTIYTSLKAPKFSTNSLAWPSLARAAVPAANFGYVHDSAGRGSTCANNVAAFNNYRLKPSMLVNATRRDLSVELFGKRYANPLLVAPVGVQEIMHRDGEVATAKACKNVNVPMILSTAATRSIEQVAEANEDGERWFQLYWPRSEYEDITASLLNRAKKAGYGVLVVTLDTFTIGWRPVDLDTSYLPFLWGQGCAVGFSDPVFQRRFQQALTIDTRTTSEKMREVGDLLLRPGTPWGALKVLRNLRTLQRSKMWLDVMNSGTYRDWKDIQILRRLWGNGPIVLKGIQKLEDAHKAIDAGVDGIVVSNHGGRQLDGAIASLDALREICADERVRRSGLTVLFDSGIRTGTDVLKAMCLGAKAVLIARPYMYGLAFGGQQGVEHVLNCLLAEVDNGLGQMGKKSLKDLNRGDLQIQARL</sequence>
<evidence type="ECO:0000313" key="9">
    <source>
        <dbReference type="Proteomes" id="UP001309876"/>
    </source>
</evidence>
<feature type="compositionally biased region" description="Polar residues" evidence="6">
    <location>
        <begin position="1"/>
        <end position="18"/>
    </location>
</feature>
<feature type="binding site" evidence="5">
    <location>
        <position position="346"/>
    </location>
    <ligand>
        <name>FMN</name>
        <dbReference type="ChEBI" id="CHEBI:58210"/>
    </ligand>
</feature>
<dbReference type="PROSITE" id="PS00557">
    <property type="entry name" value="FMN_HYDROXY_ACID_DH_1"/>
    <property type="match status" value="1"/>
</dbReference>
<dbReference type="PANTHER" id="PTHR10578">
    <property type="entry name" value="S -2-HYDROXY-ACID OXIDASE-RELATED"/>
    <property type="match status" value="1"/>
</dbReference>
<feature type="domain" description="FMN hydroxy acid dehydrogenase" evidence="7">
    <location>
        <begin position="48"/>
        <end position="456"/>
    </location>
</feature>
<organism evidence="8 9">
    <name type="scientific">Lithohypha guttulata</name>
    <dbReference type="NCBI Taxonomy" id="1690604"/>
    <lineage>
        <taxon>Eukaryota</taxon>
        <taxon>Fungi</taxon>
        <taxon>Dikarya</taxon>
        <taxon>Ascomycota</taxon>
        <taxon>Pezizomycotina</taxon>
        <taxon>Eurotiomycetes</taxon>
        <taxon>Chaetothyriomycetidae</taxon>
        <taxon>Chaetothyriales</taxon>
        <taxon>Trichomeriaceae</taxon>
        <taxon>Lithohypha</taxon>
    </lineage>
</organism>
<evidence type="ECO:0000256" key="1">
    <source>
        <dbReference type="ARBA" id="ARBA00001917"/>
    </source>
</evidence>
<feature type="binding site" evidence="5">
    <location>
        <position position="178"/>
    </location>
    <ligand>
        <name>FMN</name>
        <dbReference type="ChEBI" id="CHEBI:58210"/>
    </ligand>
</feature>
<name>A0AAN7SV01_9EURO</name>
<feature type="binding site" evidence="5">
    <location>
        <position position="217"/>
    </location>
    <ligand>
        <name>glyoxylate</name>
        <dbReference type="ChEBI" id="CHEBI:36655"/>
    </ligand>
</feature>
<dbReference type="Pfam" id="PF01070">
    <property type="entry name" value="FMN_dh"/>
    <property type="match status" value="1"/>
</dbReference>
<feature type="compositionally biased region" description="Polar residues" evidence="6">
    <location>
        <begin position="25"/>
        <end position="37"/>
    </location>
</feature>
<dbReference type="InterPro" id="IPR037396">
    <property type="entry name" value="FMN_HAD"/>
</dbReference>
<dbReference type="EMBL" id="JAVRRJ010000008">
    <property type="protein sequence ID" value="KAK5082243.1"/>
    <property type="molecule type" value="Genomic_DNA"/>
</dbReference>
<comment type="cofactor">
    <cofactor evidence="1">
        <name>FMN</name>
        <dbReference type="ChEBI" id="CHEBI:58210"/>
    </cofactor>
</comment>
<dbReference type="Proteomes" id="UP001309876">
    <property type="component" value="Unassembled WGS sequence"/>
</dbReference>
<keyword evidence="9" id="KW-1185">Reference proteome</keyword>
<feature type="active site" description="Proton acceptor" evidence="4">
    <location>
        <position position="348"/>
    </location>
</feature>
<dbReference type="SUPFAM" id="SSF51395">
    <property type="entry name" value="FMN-linked oxidoreductases"/>
    <property type="match status" value="1"/>
</dbReference>
<keyword evidence="2" id="KW-0560">Oxidoreductase</keyword>
<dbReference type="InterPro" id="IPR012133">
    <property type="entry name" value="Alpha-hydoxy_acid_DH_FMN"/>
</dbReference>
<evidence type="ECO:0000256" key="2">
    <source>
        <dbReference type="ARBA" id="ARBA00023002"/>
    </source>
</evidence>
<protein>
    <recommendedName>
        <fullName evidence="7">FMN hydroxy acid dehydrogenase domain-containing protein</fullName>
    </recommendedName>
</protein>
<gene>
    <name evidence="8" type="ORF">LTR05_007387</name>
</gene>
<feature type="binding site" evidence="5">
    <location>
        <position position="74"/>
    </location>
    <ligand>
        <name>glyoxylate</name>
        <dbReference type="ChEBI" id="CHEBI:36655"/>
    </ligand>
</feature>
<dbReference type="InterPro" id="IPR013785">
    <property type="entry name" value="Aldolase_TIM"/>
</dbReference>
<dbReference type="GO" id="GO:0016491">
    <property type="term" value="F:oxidoreductase activity"/>
    <property type="evidence" value="ECO:0007669"/>
    <property type="project" value="UniProtKB-KW"/>
</dbReference>
<dbReference type="InterPro" id="IPR008259">
    <property type="entry name" value="FMN_hydac_DH_AS"/>
</dbReference>
<feature type="binding site" evidence="5">
    <location>
        <position position="351"/>
    </location>
    <ligand>
        <name>glyoxylate</name>
        <dbReference type="ChEBI" id="CHEBI:36655"/>
    </ligand>
</feature>
<evidence type="ECO:0000256" key="3">
    <source>
        <dbReference type="ARBA" id="ARBA00024042"/>
    </source>
</evidence>
<feature type="region of interest" description="Disordered" evidence="6">
    <location>
        <begin position="1"/>
        <end position="37"/>
    </location>
</feature>
<keyword evidence="5" id="KW-0285">Flavoprotein</keyword>
<feature type="binding site" evidence="5">
    <location>
        <position position="348"/>
    </location>
    <ligand>
        <name>glyoxylate</name>
        <dbReference type="ChEBI" id="CHEBI:36655"/>
    </ligand>
</feature>
<evidence type="ECO:0000256" key="6">
    <source>
        <dbReference type="SAM" id="MobiDB-lite"/>
    </source>
</evidence>
<proteinExistence type="inferred from homology"/>
<comment type="caution">
    <text evidence="8">The sequence shown here is derived from an EMBL/GenBank/DDBJ whole genome shotgun (WGS) entry which is preliminary data.</text>
</comment>
<comment type="similarity">
    <text evidence="3">Belongs to the FMN-dependent alpha-hydroxy acid dehydrogenase family.</text>
</comment>
<evidence type="ECO:0000256" key="5">
    <source>
        <dbReference type="PIRSR" id="PIRSR000138-2"/>
    </source>
</evidence>
<feature type="binding site" evidence="5">
    <location>
        <position position="156"/>
    </location>
    <ligand>
        <name>FMN</name>
        <dbReference type="ChEBI" id="CHEBI:58210"/>
    </ligand>
</feature>
<evidence type="ECO:0000256" key="4">
    <source>
        <dbReference type="PIRSR" id="PIRSR000138-1"/>
    </source>
</evidence>
<dbReference type="PANTHER" id="PTHR10578:SF86">
    <property type="entry name" value="DEPENDENT DEHYDROGENASE, PUTATIVE (AFU_ORTHOLOGUE AFUA_6G02720)-RELATED"/>
    <property type="match status" value="1"/>
</dbReference>
<feature type="binding site" evidence="5">
    <location>
        <position position="208"/>
    </location>
    <ligand>
        <name>FMN</name>
        <dbReference type="ChEBI" id="CHEBI:58210"/>
    </ligand>
</feature>
<feature type="binding site" evidence="5">
    <location>
        <begin position="127"/>
        <end position="129"/>
    </location>
    <ligand>
        <name>FMN</name>
        <dbReference type="ChEBI" id="CHEBI:58210"/>
    </ligand>
</feature>
<feature type="binding site" evidence="5">
    <location>
        <position position="180"/>
    </location>
    <ligand>
        <name>glyoxylate</name>
        <dbReference type="ChEBI" id="CHEBI:36655"/>
    </ligand>
</feature>
<feature type="binding site" evidence="5">
    <location>
        <begin position="382"/>
        <end position="386"/>
    </location>
    <ligand>
        <name>FMN</name>
        <dbReference type="ChEBI" id="CHEBI:58210"/>
    </ligand>
</feature>
<dbReference type="GO" id="GO:0010181">
    <property type="term" value="F:FMN binding"/>
    <property type="evidence" value="ECO:0007669"/>
    <property type="project" value="InterPro"/>
</dbReference>
<dbReference type="PIRSF" id="PIRSF000138">
    <property type="entry name" value="Al-hdrx_acd_dh"/>
    <property type="match status" value="1"/>
</dbReference>